<dbReference type="Proteomes" id="UP000216363">
    <property type="component" value="Unassembled WGS sequence"/>
</dbReference>
<protein>
    <submittedName>
        <fullName evidence="1">Uncharacterized protein</fullName>
    </submittedName>
</protein>
<organism evidence="1 2">
    <name type="scientific">Brucella lupini</name>
    <dbReference type="NCBI Taxonomy" id="255457"/>
    <lineage>
        <taxon>Bacteria</taxon>
        <taxon>Pseudomonadati</taxon>
        <taxon>Pseudomonadota</taxon>
        <taxon>Alphaproteobacteria</taxon>
        <taxon>Hyphomicrobiales</taxon>
        <taxon>Brucellaceae</taxon>
        <taxon>Brucella/Ochrobactrum group</taxon>
        <taxon>Brucella</taxon>
    </lineage>
</organism>
<name>A0A256GJJ0_9HYPH</name>
<dbReference type="EMBL" id="NNRN01000053">
    <property type="protein sequence ID" value="OYR26781.1"/>
    <property type="molecule type" value="Genomic_DNA"/>
</dbReference>
<comment type="caution">
    <text evidence="1">The sequence shown here is derived from an EMBL/GenBank/DDBJ whole genome shotgun (WGS) entry which is preliminary data.</text>
</comment>
<gene>
    <name evidence="1" type="ORF">CES86_3133</name>
</gene>
<accession>A0A256GJJ0</accession>
<evidence type="ECO:0000313" key="1">
    <source>
        <dbReference type="EMBL" id="OYR26781.1"/>
    </source>
</evidence>
<reference evidence="1 2" key="1">
    <citation type="submission" date="2017-07" db="EMBL/GenBank/DDBJ databases">
        <title>Draft genome of Ochrobactrum lupini type strain LUP21.</title>
        <authorList>
            <person name="Krzyzanowska D.M."/>
            <person name="Jafra S."/>
        </authorList>
    </citation>
    <scope>NUCLEOTIDE SEQUENCE [LARGE SCALE GENOMIC DNA]</scope>
    <source>
        <strain evidence="1 2">LUP21</strain>
    </source>
</reference>
<proteinExistence type="predicted"/>
<dbReference type="AlphaFoldDB" id="A0A256GJJ0"/>
<evidence type="ECO:0000313" key="2">
    <source>
        <dbReference type="Proteomes" id="UP000216363"/>
    </source>
</evidence>
<sequence>MEKEKLCWKCALSDWWYVFMRFNTMQMTWKGDHKPEWS</sequence>